<keyword evidence="6 10" id="KW-0133">Cell shape</keyword>
<dbReference type="Pfam" id="PF02875">
    <property type="entry name" value="Mur_ligase_C"/>
    <property type="match status" value="1"/>
</dbReference>
<reference evidence="15 16" key="1">
    <citation type="submission" date="2015-03" db="EMBL/GenBank/DDBJ databases">
        <authorList>
            <person name="Hassan Y.I."/>
            <person name="Lepp D."/>
            <person name="Li X.-Z."/>
            <person name="Zhou T."/>
        </authorList>
    </citation>
    <scope>NUCLEOTIDE SEQUENCE [LARGE SCALE GENOMIC DNA]</scope>
    <source>
        <strain evidence="15 16">BD-c194</strain>
    </source>
</reference>
<dbReference type="Gene3D" id="3.40.1190.10">
    <property type="entry name" value="Mur-like, catalytic domain"/>
    <property type="match status" value="1"/>
</dbReference>
<gene>
    <name evidence="10" type="primary">murF</name>
    <name evidence="15" type="ORF">VE25_04525</name>
</gene>
<keyword evidence="5 10" id="KW-0067">ATP-binding</keyword>
<dbReference type="InterPro" id="IPR036565">
    <property type="entry name" value="Mur-like_cat_sf"/>
</dbReference>
<dbReference type="InterPro" id="IPR005863">
    <property type="entry name" value="UDP-N-AcMur_synth"/>
</dbReference>
<feature type="binding site" evidence="10">
    <location>
        <begin position="111"/>
        <end position="117"/>
    </location>
    <ligand>
        <name>ATP</name>
        <dbReference type="ChEBI" id="CHEBI:30616"/>
    </ligand>
</feature>
<dbReference type="GO" id="GO:0051301">
    <property type="term" value="P:cell division"/>
    <property type="evidence" value="ECO:0007669"/>
    <property type="project" value="UniProtKB-KW"/>
</dbReference>
<dbReference type="GO" id="GO:0071555">
    <property type="term" value="P:cell wall organization"/>
    <property type="evidence" value="ECO:0007669"/>
    <property type="project" value="UniProtKB-KW"/>
</dbReference>
<comment type="similarity">
    <text evidence="10">Belongs to the MurCDEF family. MurF subfamily.</text>
</comment>
<evidence type="ECO:0000256" key="7">
    <source>
        <dbReference type="ARBA" id="ARBA00022984"/>
    </source>
</evidence>
<dbReference type="Proteomes" id="UP000033632">
    <property type="component" value="Unassembled WGS sequence"/>
</dbReference>
<dbReference type="InterPro" id="IPR035911">
    <property type="entry name" value="MurE/MurF_N"/>
</dbReference>
<evidence type="ECO:0000256" key="3">
    <source>
        <dbReference type="ARBA" id="ARBA00022618"/>
    </source>
</evidence>
<proteinExistence type="inferred from homology"/>
<evidence type="ECO:0000259" key="12">
    <source>
        <dbReference type="Pfam" id="PF01225"/>
    </source>
</evidence>
<feature type="domain" description="Mur ligase C-terminal" evidence="13">
    <location>
        <begin position="331"/>
        <end position="447"/>
    </location>
</feature>
<evidence type="ECO:0000256" key="9">
    <source>
        <dbReference type="ARBA" id="ARBA00023316"/>
    </source>
</evidence>
<keyword evidence="4 10" id="KW-0547">Nucleotide-binding</keyword>
<protein>
    <recommendedName>
        <fullName evidence="10 11">UDP-N-acetylmuramoyl-tripeptide--D-alanyl-D-alanine ligase</fullName>
        <ecNumber evidence="10 11">6.3.2.10</ecNumber>
    </recommendedName>
    <alternativeName>
        <fullName evidence="10">D-alanyl-D-alanine-adding enzyme</fullName>
    </alternativeName>
</protein>
<keyword evidence="16" id="KW-1185">Reference proteome</keyword>
<dbReference type="SUPFAM" id="SSF53623">
    <property type="entry name" value="MurD-like peptide ligases, catalytic domain"/>
    <property type="match status" value="1"/>
</dbReference>
<dbReference type="InterPro" id="IPR004101">
    <property type="entry name" value="Mur_ligase_C"/>
</dbReference>
<evidence type="ECO:0000313" key="16">
    <source>
        <dbReference type="Proteomes" id="UP000033632"/>
    </source>
</evidence>
<dbReference type="InterPro" id="IPR051046">
    <property type="entry name" value="MurCDEF_CellWall_CoF430Synth"/>
</dbReference>
<dbReference type="GO" id="GO:0005524">
    <property type="term" value="F:ATP binding"/>
    <property type="evidence" value="ECO:0007669"/>
    <property type="project" value="UniProtKB-UniRule"/>
</dbReference>
<dbReference type="SUPFAM" id="SSF63418">
    <property type="entry name" value="MurE/MurF N-terminal domain"/>
    <property type="match status" value="1"/>
</dbReference>
<dbReference type="STRING" id="443610.VE25_04525"/>
<evidence type="ECO:0000256" key="4">
    <source>
        <dbReference type="ARBA" id="ARBA00022741"/>
    </source>
</evidence>
<dbReference type="InterPro" id="IPR036615">
    <property type="entry name" value="Mur_ligase_C_dom_sf"/>
</dbReference>
<organism evidence="15 16">
    <name type="scientific">Devosia geojensis</name>
    <dbReference type="NCBI Taxonomy" id="443610"/>
    <lineage>
        <taxon>Bacteria</taxon>
        <taxon>Pseudomonadati</taxon>
        <taxon>Pseudomonadota</taxon>
        <taxon>Alphaproteobacteria</taxon>
        <taxon>Hyphomicrobiales</taxon>
        <taxon>Devosiaceae</taxon>
        <taxon>Devosia</taxon>
    </lineage>
</organism>
<dbReference type="InterPro" id="IPR013221">
    <property type="entry name" value="Mur_ligase_cen"/>
</dbReference>
<dbReference type="HAMAP" id="MF_02019">
    <property type="entry name" value="MurF"/>
    <property type="match status" value="1"/>
</dbReference>
<keyword evidence="9 10" id="KW-0961">Cell wall biogenesis/degradation</keyword>
<feature type="domain" description="Mur ligase central" evidence="14">
    <location>
        <begin position="109"/>
        <end position="299"/>
    </location>
</feature>
<keyword evidence="8 10" id="KW-0131">Cell cycle</keyword>
<accession>A0A0F5FVQ6</accession>
<dbReference type="GO" id="GO:0005737">
    <property type="term" value="C:cytoplasm"/>
    <property type="evidence" value="ECO:0007669"/>
    <property type="project" value="UniProtKB-SubCell"/>
</dbReference>
<dbReference type="GO" id="GO:0008360">
    <property type="term" value="P:regulation of cell shape"/>
    <property type="evidence" value="ECO:0007669"/>
    <property type="project" value="UniProtKB-KW"/>
</dbReference>
<dbReference type="GO" id="GO:0047480">
    <property type="term" value="F:UDP-N-acetylmuramoyl-tripeptide-D-alanyl-D-alanine ligase activity"/>
    <property type="evidence" value="ECO:0007669"/>
    <property type="project" value="UniProtKB-UniRule"/>
</dbReference>
<evidence type="ECO:0000256" key="1">
    <source>
        <dbReference type="ARBA" id="ARBA00022490"/>
    </source>
</evidence>
<dbReference type="PANTHER" id="PTHR43024:SF1">
    <property type="entry name" value="UDP-N-ACETYLMURAMOYL-TRIPEPTIDE--D-ALANYL-D-ALANINE LIGASE"/>
    <property type="match status" value="1"/>
</dbReference>
<dbReference type="UniPathway" id="UPA00219"/>
<dbReference type="GO" id="GO:0009252">
    <property type="term" value="P:peptidoglycan biosynthetic process"/>
    <property type="evidence" value="ECO:0007669"/>
    <property type="project" value="UniProtKB-UniRule"/>
</dbReference>
<comment type="pathway">
    <text evidence="10 11">Cell wall biogenesis; peptidoglycan biosynthesis.</text>
</comment>
<keyword evidence="3 10" id="KW-0132">Cell division</keyword>
<evidence type="ECO:0000256" key="11">
    <source>
        <dbReference type="RuleBase" id="RU004136"/>
    </source>
</evidence>
<feature type="domain" description="Mur ligase N-terminal catalytic" evidence="12">
    <location>
        <begin position="29"/>
        <end position="73"/>
    </location>
</feature>
<comment type="caution">
    <text evidence="15">The sequence shown here is derived from an EMBL/GenBank/DDBJ whole genome shotgun (WGS) entry which is preliminary data.</text>
</comment>
<comment type="subcellular location">
    <subcellularLocation>
        <location evidence="10 11">Cytoplasm</location>
    </subcellularLocation>
</comment>
<dbReference type="OrthoDB" id="9801978at2"/>
<dbReference type="SUPFAM" id="SSF53244">
    <property type="entry name" value="MurD-like peptide ligases, peptide-binding domain"/>
    <property type="match status" value="1"/>
</dbReference>
<dbReference type="NCBIfam" id="TIGR01143">
    <property type="entry name" value="murF"/>
    <property type="match status" value="1"/>
</dbReference>
<dbReference type="Gene3D" id="3.40.1390.10">
    <property type="entry name" value="MurE/MurF, N-terminal domain"/>
    <property type="match status" value="1"/>
</dbReference>
<dbReference type="PATRIC" id="fig|443610.3.peg.3394"/>
<evidence type="ECO:0000256" key="5">
    <source>
        <dbReference type="ARBA" id="ARBA00022840"/>
    </source>
</evidence>
<dbReference type="InterPro" id="IPR000713">
    <property type="entry name" value="Mur_ligase_N"/>
</dbReference>
<sequence length="464" mass="48337">MAALFSRDELVAATGGIDRGLPEEGVFSISIDSREIEPEALFVAIRGDRFDGHDFVEAALSNGAAAAMVAEERAAGLSGPLLVVPDPLEGLRALARAARARSRARIVAVTGSVGKTTTKEGLRLAFSAAGDTHASVKSFNNHWGVPLTLARLPRKADFGIFEIGMNHAGEITPLVGMVRPHIAVITSIAPAHLDAFGSLEGIARAKAEIFSGLEPGGIALLGADHDQLDLLREEAKKAGVETIVTYGFAEGCDWRVVNYETLGDQGSAEIRHGGERYRLAVAAPGRHMMANAAGALAAAVLSGIEPDVALGALSAFGAQAGRGQKALLGDARNPLVLIDESYNANTASMRAALEVFAGQAAPGGRKVVVLADMLELGRDSPALHASLADAVRESGADHVYLVGEGMGALAEALGSRRVTLHVKSAQELAEPLLDSLAYGDAVMVKGSNGMRLAGLVQKIRDKFR</sequence>
<dbReference type="Gene3D" id="3.90.190.20">
    <property type="entry name" value="Mur ligase, C-terminal domain"/>
    <property type="match status" value="1"/>
</dbReference>
<dbReference type="RefSeq" id="WP_046107407.1">
    <property type="nucleotide sequence ID" value="NZ_JZEX01000054.1"/>
</dbReference>
<comment type="catalytic activity">
    <reaction evidence="10 11">
        <text>D-alanyl-D-alanine + UDP-N-acetyl-alpha-D-muramoyl-L-alanyl-gamma-D-glutamyl-meso-2,6-diaminopimelate + ATP = UDP-N-acetyl-alpha-D-muramoyl-L-alanyl-gamma-D-glutamyl-meso-2,6-diaminopimeloyl-D-alanyl-D-alanine + ADP + phosphate + H(+)</text>
        <dbReference type="Rhea" id="RHEA:28374"/>
        <dbReference type="ChEBI" id="CHEBI:15378"/>
        <dbReference type="ChEBI" id="CHEBI:30616"/>
        <dbReference type="ChEBI" id="CHEBI:43474"/>
        <dbReference type="ChEBI" id="CHEBI:57822"/>
        <dbReference type="ChEBI" id="CHEBI:61386"/>
        <dbReference type="ChEBI" id="CHEBI:83905"/>
        <dbReference type="ChEBI" id="CHEBI:456216"/>
        <dbReference type="EC" id="6.3.2.10"/>
    </reaction>
</comment>
<evidence type="ECO:0000313" key="15">
    <source>
        <dbReference type="EMBL" id="KKB12966.1"/>
    </source>
</evidence>
<dbReference type="PANTHER" id="PTHR43024">
    <property type="entry name" value="UDP-N-ACETYLMURAMOYL-TRIPEPTIDE--D-ALANYL-D-ALANINE LIGASE"/>
    <property type="match status" value="1"/>
</dbReference>
<dbReference type="GO" id="GO:0008766">
    <property type="term" value="F:UDP-N-acetylmuramoylalanyl-D-glutamyl-2,6-diaminopimelate-D-alanyl-D-alanine ligase activity"/>
    <property type="evidence" value="ECO:0007669"/>
    <property type="project" value="RHEA"/>
</dbReference>
<dbReference type="EMBL" id="JZEX01000054">
    <property type="protein sequence ID" value="KKB12966.1"/>
    <property type="molecule type" value="Genomic_DNA"/>
</dbReference>
<evidence type="ECO:0000259" key="13">
    <source>
        <dbReference type="Pfam" id="PF02875"/>
    </source>
</evidence>
<evidence type="ECO:0000256" key="10">
    <source>
        <dbReference type="HAMAP-Rule" id="MF_02019"/>
    </source>
</evidence>
<dbReference type="EC" id="6.3.2.10" evidence="10 11"/>
<evidence type="ECO:0000256" key="8">
    <source>
        <dbReference type="ARBA" id="ARBA00023306"/>
    </source>
</evidence>
<evidence type="ECO:0000259" key="14">
    <source>
        <dbReference type="Pfam" id="PF08245"/>
    </source>
</evidence>
<evidence type="ECO:0000256" key="2">
    <source>
        <dbReference type="ARBA" id="ARBA00022598"/>
    </source>
</evidence>
<keyword evidence="1 10" id="KW-0963">Cytoplasm</keyword>
<dbReference type="Pfam" id="PF08245">
    <property type="entry name" value="Mur_ligase_M"/>
    <property type="match status" value="1"/>
</dbReference>
<name>A0A0F5FVQ6_9HYPH</name>
<keyword evidence="2 10" id="KW-0436">Ligase</keyword>
<comment type="function">
    <text evidence="10 11">Involved in cell wall formation. Catalyzes the final step in the synthesis of UDP-N-acetylmuramoyl-pentapeptide, the precursor of murein.</text>
</comment>
<evidence type="ECO:0000256" key="6">
    <source>
        <dbReference type="ARBA" id="ARBA00022960"/>
    </source>
</evidence>
<keyword evidence="7 10" id="KW-0573">Peptidoglycan synthesis</keyword>
<dbReference type="AlphaFoldDB" id="A0A0F5FVQ6"/>
<dbReference type="Pfam" id="PF01225">
    <property type="entry name" value="Mur_ligase"/>
    <property type="match status" value="1"/>
</dbReference>